<evidence type="ECO:0000313" key="6">
    <source>
        <dbReference type="Proteomes" id="UP000275749"/>
    </source>
</evidence>
<feature type="domain" description="HTH tetR-type" evidence="4">
    <location>
        <begin position="51"/>
        <end position="111"/>
    </location>
</feature>
<dbReference type="AlphaFoldDB" id="A0A3N1ZWN8"/>
<feature type="region of interest" description="Disordered" evidence="3">
    <location>
        <begin position="1"/>
        <end position="53"/>
    </location>
</feature>
<protein>
    <submittedName>
        <fullName evidence="5">TetR family transcriptional regulator</fullName>
    </submittedName>
</protein>
<dbReference type="PANTHER" id="PTHR30055:SF235">
    <property type="entry name" value="TRANSCRIPTIONAL REGULATORY PROTEIN"/>
    <property type="match status" value="1"/>
</dbReference>
<dbReference type="EMBL" id="RKHG01000001">
    <property type="protein sequence ID" value="ROR55274.1"/>
    <property type="molecule type" value="Genomic_DNA"/>
</dbReference>
<feature type="compositionally biased region" description="Low complexity" evidence="3">
    <location>
        <begin position="25"/>
        <end position="39"/>
    </location>
</feature>
<dbReference type="SUPFAM" id="SSF46689">
    <property type="entry name" value="Homeodomain-like"/>
    <property type="match status" value="1"/>
</dbReference>
<dbReference type="Pfam" id="PF17920">
    <property type="entry name" value="TetR_C_16"/>
    <property type="match status" value="1"/>
</dbReference>
<dbReference type="Pfam" id="PF00440">
    <property type="entry name" value="TetR_N"/>
    <property type="match status" value="1"/>
</dbReference>
<dbReference type="GO" id="GO:0003700">
    <property type="term" value="F:DNA-binding transcription factor activity"/>
    <property type="evidence" value="ECO:0007669"/>
    <property type="project" value="TreeGrafter"/>
</dbReference>
<dbReference type="InterPro" id="IPR050109">
    <property type="entry name" value="HTH-type_TetR-like_transc_reg"/>
</dbReference>
<organism evidence="5 6">
    <name type="scientific">Luteococcus japonicus</name>
    <dbReference type="NCBI Taxonomy" id="33984"/>
    <lineage>
        <taxon>Bacteria</taxon>
        <taxon>Bacillati</taxon>
        <taxon>Actinomycetota</taxon>
        <taxon>Actinomycetes</taxon>
        <taxon>Propionibacteriales</taxon>
        <taxon>Propionibacteriaceae</taxon>
        <taxon>Luteococcus</taxon>
    </lineage>
</organism>
<evidence type="ECO:0000256" key="1">
    <source>
        <dbReference type="ARBA" id="ARBA00023125"/>
    </source>
</evidence>
<dbReference type="PRINTS" id="PR00455">
    <property type="entry name" value="HTHTETR"/>
</dbReference>
<dbReference type="RefSeq" id="WP_094765910.1">
    <property type="nucleotide sequence ID" value="NZ_RKHG01000001.1"/>
</dbReference>
<dbReference type="InterPro" id="IPR036271">
    <property type="entry name" value="Tet_transcr_reg_TetR-rel_C_sf"/>
</dbReference>
<feature type="DNA-binding region" description="H-T-H motif" evidence="2">
    <location>
        <begin position="74"/>
        <end position="93"/>
    </location>
</feature>
<dbReference type="Gene3D" id="1.10.357.10">
    <property type="entry name" value="Tetracycline Repressor, domain 2"/>
    <property type="match status" value="1"/>
</dbReference>
<dbReference type="Proteomes" id="UP000275749">
    <property type="component" value="Unassembled WGS sequence"/>
</dbReference>
<dbReference type="InterPro" id="IPR009057">
    <property type="entry name" value="Homeodomain-like_sf"/>
</dbReference>
<dbReference type="SUPFAM" id="SSF48498">
    <property type="entry name" value="Tetracyclin repressor-like, C-terminal domain"/>
    <property type="match status" value="1"/>
</dbReference>
<gene>
    <name evidence="5" type="ORF">EDD41_2536</name>
</gene>
<dbReference type="InterPro" id="IPR041678">
    <property type="entry name" value="TetR_C_16"/>
</dbReference>
<proteinExistence type="predicted"/>
<keyword evidence="1 2" id="KW-0238">DNA-binding</keyword>
<accession>A0A3N1ZWN8</accession>
<evidence type="ECO:0000256" key="3">
    <source>
        <dbReference type="SAM" id="MobiDB-lite"/>
    </source>
</evidence>
<dbReference type="GO" id="GO:0000976">
    <property type="term" value="F:transcription cis-regulatory region binding"/>
    <property type="evidence" value="ECO:0007669"/>
    <property type="project" value="TreeGrafter"/>
</dbReference>
<sequence>MSLEDKAAQASTTAGPVPVTPVPEPSATSADSPTSPGSPSRRRRGRRPAGADTRAQILASARKLFAERGYDAVSLRAIARDADVDPALVHHYFEGKPAVFTASMLTAQVNPARRLAVILQAPHEEVGATVVRLFLDLWDDPEARSGVRTLLQLGMSPEESLRPVREFLVAEVLGKLPASGPDGVLDPRRAQLMASQLMGLGLTRYMLRLPALAAASTEDLVAWVGPTLQRYYEQPLGQLS</sequence>
<evidence type="ECO:0000259" key="4">
    <source>
        <dbReference type="PROSITE" id="PS50977"/>
    </source>
</evidence>
<comment type="caution">
    <text evidence="5">The sequence shown here is derived from an EMBL/GenBank/DDBJ whole genome shotgun (WGS) entry which is preliminary data.</text>
</comment>
<evidence type="ECO:0000256" key="2">
    <source>
        <dbReference type="PROSITE-ProRule" id="PRU00335"/>
    </source>
</evidence>
<dbReference type="PROSITE" id="PS50977">
    <property type="entry name" value="HTH_TETR_2"/>
    <property type="match status" value="1"/>
</dbReference>
<dbReference type="Gene3D" id="1.10.10.60">
    <property type="entry name" value="Homeodomain-like"/>
    <property type="match status" value="1"/>
</dbReference>
<evidence type="ECO:0000313" key="5">
    <source>
        <dbReference type="EMBL" id="ROR55274.1"/>
    </source>
</evidence>
<dbReference type="InterPro" id="IPR001647">
    <property type="entry name" value="HTH_TetR"/>
</dbReference>
<name>A0A3N1ZWN8_9ACTN</name>
<reference evidence="5 6" key="1">
    <citation type="submission" date="2018-11" db="EMBL/GenBank/DDBJ databases">
        <title>Sequencing the genomes of 1000 actinobacteria strains.</title>
        <authorList>
            <person name="Klenk H.-P."/>
        </authorList>
    </citation>
    <scope>NUCLEOTIDE SEQUENCE [LARGE SCALE GENOMIC DNA]</scope>
    <source>
        <strain evidence="5 6">DSM 10546</strain>
    </source>
</reference>
<dbReference type="PANTHER" id="PTHR30055">
    <property type="entry name" value="HTH-TYPE TRANSCRIPTIONAL REGULATOR RUTR"/>
    <property type="match status" value="1"/>
</dbReference>